<proteinExistence type="predicted"/>
<comment type="caution">
    <text evidence="1">The sequence shown here is derived from an EMBL/GenBank/DDBJ whole genome shotgun (WGS) entry which is preliminary data.</text>
</comment>
<dbReference type="AlphaFoldDB" id="A0A3D8TP28"/>
<dbReference type="InterPro" id="IPR010315">
    <property type="entry name" value="DUF915_hydro-like"/>
</dbReference>
<evidence type="ECO:0000313" key="2">
    <source>
        <dbReference type="Proteomes" id="UP000257055"/>
    </source>
</evidence>
<dbReference type="GO" id="GO:0016787">
    <property type="term" value="F:hydrolase activity"/>
    <property type="evidence" value="ECO:0007669"/>
    <property type="project" value="UniProtKB-KW"/>
</dbReference>
<name>A0A3D8TP28_9LIST</name>
<evidence type="ECO:0000313" key="1">
    <source>
        <dbReference type="EMBL" id="RDX00585.1"/>
    </source>
</evidence>
<gene>
    <name evidence="1" type="ORF">UR08_06190</name>
</gene>
<dbReference type="Gene3D" id="3.40.50.1820">
    <property type="entry name" value="alpha/beta hydrolase"/>
    <property type="match status" value="1"/>
</dbReference>
<dbReference type="Proteomes" id="UP000257055">
    <property type="component" value="Unassembled WGS sequence"/>
</dbReference>
<sequence>MRKAKFFGLLAVILLIGAAVFGVYFWKAQEKSEAKVKETIIPTVFVHGYKGTANSFGHMLDRFGYEAGGKKIAMRIAVAENGKLDVSGGIGKYEKDGDSAVQILFEDNRASLAKQTLWLQKAMRYLREREQVKTINFVGHSMGGLAILSYLEKTPADAAYPVPQKFIAIATPFAGIDKASYFKLQKDPAAQDLKAGSAALQLLVKEKASIPTNIQVLAIAGNRNNSGSDGLVKVSSVFYAKTFFPKGAYQERIVAGPDVTHSGLHENAEVDTLVGGFLWNLPDGIKGDSDANLDTVPNAKK</sequence>
<organism evidence="1 2">
    <name type="scientific">Listeria kieliensis</name>
    <dbReference type="NCBI Taxonomy" id="1621700"/>
    <lineage>
        <taxon>Bacteria</taxon>
        <taxon>Bacillati</taxon>
        <taxon>Bacillota</taxon>
        <taxon>Bacilli</taxon>
        <taxon>Bacillales</taxon>
        <taxon>Listeriaceae</taxon>
        <taxon>Listeria</taxon>
    </lineage>
</organism>
<dbReference type="Pfam" id="PF06028">
    <property type="entry name" value="DUF915"/>
    <property type="match status" value="1"/>
</dbReference>
<dbReference type="EMBL" id="LARY01000002">
    <property type="protein sequence ID" value="RDX00585.1"/>
    <property type="molecule type" value="Genomic_DNA"/>
</dbReference>
<keyword evidence="1" id="KW-0378">Hydrolase</keyword>
<reference evidence="2" key="1">
    <citation type="submission" date="2015-04" db="EMBL/GenBank/DDBJ databases">
        <authorList>
            <person name="Schardt J."/>
            <person name="Mueller-Herbst S."/>
            <person name="Scherer S."/>
            <person name="Huptas C."/>
        </authorList>
    </citation>
    <scope>NUCLEOTIDE SEQUENCE [LARGE SCALE GENOMIC DNA]</scope>
    <source>
        <strain evidence="2">Kiel-L1</strain>
    </source>
</reference>
<dbReference type="RefSeq" id="WP_115752822.1">
    <property type="nucleotide sequence ID" value="NZ_LARY01000002.1"/>
</dbReference>
<dbReference type="SUPFAM" id="SSF53474">
    <property type="entry name" value="alpha/beta-Hydrolases"/>
    <property type="match status" value="1"/>
</dbReference>
<dbReference type="PANTHER" id="PTHR37946:SF1">
    <property type="entry name" value="SLL1969 PROTEIN"/>
    <property type="match status" value="1"/>
</dbReference>
<protein>
    <submittedName>
        <fullName evidence="1">Alpha/beta hydrolase</fullName>
    </submittedName>
</protein>
<keyword evidence="2" id="KW-1185">Reference proteome</keyword>
<accession>A0A3D8TP28</accession>
<dbReference type="InterPro" id="IPR029058">
    <property type="entry name" value="AB_hydrolase_fold"/>
</dbReference>
<dbReference type="PANTHER" id="PTHR37946">
    <property type="entry name" value="SLL1969 PROTEIN"/>
    <property type="match status" value="1"/>
</dbReference>